<reference evidence="2" key="1">
    <citation type="submission" date="2014-09" db="EMBL/GenBank/DDBJ databases">
        <title>Genome sequence of the luminous mushroom Mycena chlorophos for searching fungal bioluminescence genes.</title>
        <authorList>
            <person name="Tanaka Y."/>
            <person name="Kasuga D."/>
            <person name="Oba Y."/>
            <person name="Hase S."/>
            <person name="Sato K."/>
            <person name="Oba Y."/>
            <person name="Sakakibara Y."/>
        </authorList>
    </citation>
    <scope>NUCLEOTIDE SEQUENCE</scope>
</reference>
<feature type="compositionally biased region" description="Low complexity" evidence="1">
    <location>
        <begin position="567"/>
        <end position="577"/>
    </location>
</feature>
<feature type="compositionally biased region" description="Basic and acidic residues" evidence="1">
    <location>
        <begin position="204"/>
        <end position="229"/>
    </location>
</feature>
<sequence length="787" mass="83704">FFDNPRSVALQYLLQRSEEDNSRLRSEQDSWTRSAELLIQRTSTRQRALSESENYNPLPMSSSALPALPYPTLAPAIDNNSIDINSIPNYHPFILPPPHTRTVYSKATEPRAALPGGQVIRKLASEGRGSQHILLAQRGSRLKLKSGQASTRTRLDPEPSAKFKMAGIPTSSARDADGAPGPSKLKERKPPVAATPARRPVTRAQDREGASSKIEARRSKSTSKRDKQPKAPTIPKTEAVEPASIPEPKPVLGLPKRAASGKGKAKAIVAPIQDTVDKQTVVGPRKTVRLAPPVSVAGANSSVITPPTPQAQIAVAGPSKPRPQTIAVPIHVPRVGRFIAAGPAPTTPVQAVAARPNPNPHSVVPPHGSALQGPGSTSSVALAGMTTRRRAAANIASAPAASTSVGAVWSANGPGPLFATHPLPMPVAPSALIPLASTLAARTPKRKRLEDLLVSGDASEHPTPMPTPRSSKRVKRQNTNLNDTAAVGSSDESAQAPVQPRLRRSLRAIAPKNANTTITKKESNKHPRASASTIHSAPNPAADHETAGGDMTKEDQAAAFTLTALKSHSQSQSHAAARTTTDDLSELSSLPPDDDELESIVVQVEEPQQLQQEHNPHSEPSTTLNIKREDPEDCNSSLETRLQAIMDEVLGPQAGVREAPASPQPMQEIEIGVSPLQLEIKVEPTTSDVFTAPMTTVSEPALGTQVAWVAENPELPHRGMTIDSGPVETNEIDYTQYSEEDAVGEWEEGVQVEEGNFEDDIDAEGEIDSDIEIVGFSVGVNVGFSRS</sequence>
<organism evidence="2 3">
    <name type="scientific">Mycena chlorophos</name>
    <name type="common">Agaric fungus</name>
    <name type="synonym">Agaricus chlorophos</name>
    <dbReference type="NCBI Taxonomy" id="658473"/>
    <lineage>
        <taxon>Eukaryota</taxon>
        <taxon>Fungi</taxon>
        <taxon>Dikarya</taxon>
        <taxon>Basidiomycota</taxon>
        <taxon>Agaricomycotina</taxon>
        <taxon>Agaricomycetes</taxon>
        <taxon>Agaricomycetidae</taxon>
        <taxon>Agaricales</taxon>
        <taxon>Marasmiineae</taxon>
        <taxon>Mycenaceae</taxon>
        <taxon>Mycena</taxon>
    </lineage>
</organism>
<name>A0ABQ0L0Z5_MYCCL</name>
<gene>
    <name evidence="2" type="ORF">MCHLO_02359</name>
</gene>
<keyword evidence="3" id="KW-1185">Reference proteome</keyword>
<accession>A0ABQ0L0Z5</accession>
<feature type="region of interest" description="Disordered" evidence="1">
    <location>
        <begin position="137"/>
        <end position="258"/>
    </location>
</feature>
<feature type="region of interest" description="Disordered" evidence="1">
    <location>
        <begin position="607"/>
        <end position="633"/>
    </location>
</feature>
<evidence type="ECO:0000313" key="2">
    <source>
        <dbReference type="EMBL" id="GAT44748.1"/>
    </source>
</evidence>
<dbReference type="Proteomes" id="UP000815677">
    <property type="component" value="Unassembled WGS sequence"/>
</dbReference>
<feature type="compositionally biased region" description="Low complexity" evidence="1">
    <location>
        <begin position="191"/>
        <end position="203"/>
    </location>
</feature>
<feature type="region of interest" description="Disordered" evidence="1">
    <location>
        <begin position="453"/>
        <end position="549"/>
    </location>
</feature>
<feature type="non-terminal residue" evidence="2">
    <location>
        <position position="1"/>
    </location>
</feature>
<protein>
    <submittedName>
        <fullName evidence="2">Uncharacterized protein</fullName>
    </submittedName>
</protein>
<evidence type="ECO:0000256" key="1">
    <source>
        <dbReference type="SAM" id="MobiDB-lite"/>
    </source>
</evidence>
<evidence type="ECO:0000313" key="3">
    <source>
        <dbReference type="Proteomes" id="UP000815677"/>
    </source>
</evidence>
<proteinExistence type="predicted"/>
<dbReference type="EMBL" id="DF840172">
    <property type="protein sequence ID" value="GAT44748.1"/>
    <property type="molecule type" value="Genomic_DNA"/>
</dbReference>
<feature type="region of interest" description="Disordered" evidence="1">
    <location>
        <begin position="565"/>
        <end position="593"/>
    </location>
</feature>